<keyword evidence="3" id="KW-0285">Flavoprotein</keyword>
<organism evidence="7 8">
    <name type="scientific">Pyricularia grisea</name>
    <name type="common">Crabgrass-specific blast fungus</name>
    <name type="synonym">Magnaporthe grisea</name>
    <dbReference type="NCBI Taxonomy" id="148305"/>
    <lineage>
        <taxon>Eukaryota</taxon>
        <taxon>Fungi</taxon>
        <taxon>Dikarya</taxon>
        <taxon>Ascomycota</taxon>
        <taxon>Pezizomycotina</taxon>
        <taxon>Sordariomycetes</taxon>
        <taxon>Sordariomycetidae</taxon>
        <taxon>Magnaporthales</taxon>
        <taxon>Pyriculariaceae</taxon>
        <taxon>Pyricularia</taxon>
    </lineage>
</organism>
<dbReference type="PRINTS" id="PR00368">
    <property type="entry name" value="FADPNR"/>
</dbReference>
<comment type="similarity">
    <text evidence="2">Belongs to the NADH dehydrogenase family.</text>
</comment>
<keyword evidence="4" id="KW-0274">FAD</keyword>
<evidence type="ECO:0000256" key="4">
    <source>
        <dbReference type="ARBA" id="ARBA00022827"/>
    </source>
</evidence>
<sequence>MPSRIIVIGSGFAGLYSALSARRLIIMHRKENPEIADIEVCVIAPEPSLVITPRLYLANPERMTAPLNDLFKATGIRFIRGYVEKILPEDKQVRIAATDGSSFSETYDRLIVAAGSQLAHPDIPGLKEHSFAVHSLEKAVELEKHLRGLPYLPESEARNTVVVCGAGFTGIEVAAELPARLRNILGKDTSFRVVIVDRNNEVGPELGPGPRPFINEALQSLDVETRLGSGATAVDADGVTLASGEKIQAATVVWTAGVRASPLTDQVQVKKDGLGRLTVDENLQVIDMPGVYAAGDAAHAKTDADGHSAMMSCQHAMPLGRVAGNNAAASLLGLDPTPYSQPLYVTCLALGSYGALISRGWDRQVMFAGPKVKPLKQYINRVLIYPPGANEVEAFAAADPGWKFPQFPAVPLPAH</sequence>
<gene>
    <name evidence="8" type="ORF">PgNI_00376</name>
</gene>
<proteinExistence type="inferred from homology"/>
<reference evidence="8" key="1">
    <citation type="journal article" date="2019" name="Mol. Biol. Evol.">
        <title>Blast fungal genomes show frequent chromosomal changes, gene gains and losses, and effector gene turnover.</title>
        <authorList>
            <person name="Gomez Luciano L.B."/>
            <person name="Jason Tsai I."/>
            <person name="Chuma I."/>
            <person name="Tosa Y."/>
            <person name="Chen Y.H."/>
            <person name="Li J.Y."/>
            <person name="Li M.Y."/>
            <person name="Jade Lu M.Y."/>
            <person name="Nakayashiki H."/>
            <person name="Li W.H."/>
        </authorList>
    </citation>
    <scope>NUCLEOTIDE SEQUENCE</scope>
    <source>
        <strain evidence="8">NI907</strain>
    </source>
</reference>
<evidence type="ECO:0000256" key="3">
    <source>
        <dbReference type="ARBA" id="ARBA00022630"/>
    </source>
</evidence>
<dbReference type="PRINTS" id="PR00469">
    <property type="entry name" value="PNDRDTASEII"/>
</dbReference>
<evidence type="ECO:0000256" key="2">
    <source>
        <dbReference type="ARBA" id="ARBA00005272"/>
    </source>
</evidence>
<dbReference type="Gene3D" id="3.50.50.100">
    <property type="match status" value="1"/>
</dbReference>
<dbReference type="Proteomes" id="UP000515153">
    <property type="component" value="Unplaced"/>
</dbReference>
<dbReference type="PANTHER" id="PTHR42913:SF3">
    <property type="entry name" value="64 KDA MITOCHONDRIAL NADH DEHYDROGENASE (EUROFUNG)"/>
    <property type="match status" value="1"/>
</dbReference>
<dbReference type="GO" id="GO:0019646">
    <property type="term" value="P:aerobic electron transport chain"/>
    <property type="evidence" value="ECO:0007669"/>
    <property type="project" value="TreeGrafter"/>
</dbReference>
<dbReference type="GeneID" id="41955371"/>
<name>A0A6P8BJG4_PYRGI</name>
<evidence type="ECO:0000256" key="1">
    <source>
        <dbReference type="ARBA" id="ARBA00001974"/>
    </source>
</evidence>
<dbReference type="InterPro" id="IPR051169">
    <property type="entry name" value="NADH-Q_oxidoreductase"/>
</dbReference>
<dbReference type="RefSeq" id="XP_030987350.1">
    <property type="nucleotide sequence ID" value="XM_031120457.1"/>
</dbReference>
<keyword evidence="5" id="KW-0560">Oxidoreductase</keyword>
<dbReference type="SUPFAM" id="SSF51905">
    <property type="entry name" value="FAD/NAD(P)-binding domain"/>
    <property type="match status" value="1"/>
</dbReference>
<dbReference type="InterPro" id="IPR023753">
    <property type="entry name" value="FAD/NAD-binding_dom"/>
</dbReference>
<evidence type="ECO:0000256" key="5">
    <source>
        <dbReference type="ARBA" id="ARBA00023002"/>
    </source>
</evidence>
<evidence type="ECO:0000313" key="8">
    <source>
        <dbReference type="RefSeq" id="XP_030987350.1"/>
    </source>
</evidence>
<reference evidence="8" key="3">
    <citation type="submission" date="2025-08" db="UniProtKB">
        <authorList>
            <consortium name="RefSeq"/>
        </authorList>
    </citation>
    <scope>IDENTIFICATION</scope>
    <source>
        <strain evidence="8">NI907</strain>
    </source>
</reference>
<dbReference type="AlphaFoldDB" id="A0A6P8BJG4"/>
<reference evidence="8" key="2">
    <citation type="submission" date="2019-10" db="EMBL/GenBank/DDBJ databases">
        <authorList>
            <consortium name="NCBI Genome Project"/>
        </authorList>
    </citation>
    <scope>NUCLEOTIDE SEQUENCE</scope>
    <source>
        <strain evidence="8">NI907</strain>
    </source>
</reference>
<dbReference type="InterPro" id="IPR036188">
    <property type="entry name" value="FAD/NAD-bd_sf"/>
</dbReference>
<protein>
    <recommendedName>
        <fullName evidence="6">FAD/NAD(P)-binding domain-containing protein</fullName>
    </recommendedName>
</protein>
<dbReference type="GO" id="GO:0003955">
    <property type="term" value="F:NAD(P)H dehydrogenase (quinone) activity"/>
    <property type="evidence" value="ECO:0007669"/>
    <property type="project" value="TreeGrafter"/>
</dbReference>
<evidence type="ECO:0000313" key="7">
    <source>
        <dbReference type="Proteomes" id="UP000515153"/>
    </source>
</evidence>
<dbReference type="PANTHER" id="PTHR42913">
    <property type="entry name" value="APOPTOSIS-INDUCING FACTOR 1"/>
    <property type="match status" value="1"/>
</dbReference>
<dbReference type="OrthoDB" id="5376590at2759"/>
<dbReference type="Pfam" id="PF07992">
    <property type="entry name" value="Pyr_redox_2"/>
    <property type="match status" value="1"/>
</dbReference>
<comment type="cofactor">
    <cofactor evidence="1">
        <name>FAD</name>
        <dbReference type="ChEBI" id="CHEBI:57692"/>
    </cofactor>
</comment>
<evidence type="ECO:0000259" key="6">
    <source>
        <dbReference type="Pfam" id="PF07992"/>
    </source>
</evidence>
<dbReference type="KEGG" id="pgri:PgNI_00376"/>
<accession>A0A6P8BJG4</accession>
<feature type="domain" description="FAD/NAD(P)-binding" evidence="6">
    <location>
        <begin position="4"/>
        <end position="317"/>
    </location>
</feature>
<keyword evidence="7" id="KW-1185">Reference proteome</keyword>